<evidence type="ECO:0000313" key="2">
    <source>
        <dbReference type="EMBL" id="KAK3902124.1"/>
    </source>
</evidence>
<sequence length="225" mass="25863">MFPDSESVDSADLARDARPRPRPHAHHSHSHPHPHPGRLHHHDHHLTPRWVGDHERGADRPRRHRDREGDHRRRRSPSPASSSWCSSNNEHTPAPHAGGTAINRGAVIPHPSFDRARRGVDGYDDDDAGDSGPEEYTVGPDGRIHEHHHRRRGRRERDGGRGRGERGRRAGEWEYDRRGDDQCRYRSGYRDDRGYQSRRQRSKEEMKKLLLAALMVAAGVVLCWD</sequence>
<protein>
    <submittedName>
        <fullName evidence="2">Uncharacterized protein</fullName>
    </submittedName>
</protein>
<feature type="compositionally biased region" description="Basic and acidic residues" evidence="1">
    <location>
        <begin position="112"/>
        <end position="121"/>
    </location>
</feature>
<accession>A0AAN6MK79</accession>
<name>A0AAN6MK79_9PEZI</name>
<dbReference type="Proteomes" id="UP001303889">
    <property type="component" value="Unassembled WGS sequence"/>
</dbReference>
<evidence type="ECO:0000256" key="1">
    <source>
        <dbReference type="SAM" id="MobiDB-lite"/>
    </source>
</evidence>
<reference evidence="2" key="1">
    <citation type="journal article" date="2023" name="Mol. Phylogenet. Evol.">
        <title>Genome-scale phylogeny and comparative genomics of the fungal order Sordariales.</title>
        <authorList>
            <person name="Hensen N."/>
            <person name="Bonometti L."/>
            <person name="Westerberg I."/>
            <person name="Brannstrom I.O."/>
            <person name="Guillou S."/>
            <person name="Cros-Aarteil S."/>
            <person name="Calhoun S."/>
            <person name="Haridas S."/>
            <person name="Kuo A."/>
            <person name="Mondo S."/>
            <person name="Pangilinan J."/>
            <person name="Riley R."/>
            <person name="LaButti K."/>
            <person name="Andreopoulos B."/>
            <person name="Lipzen A."/>
            <person name="Chen C."/>
            <person name="Yan M."/>
            <person name="Daum C."/>
            <person name="Ng V."/>
            <person name="Clum A."/>
            <person name="Steindorff A."/>
            <person name="Ohm R.A."/>
            <person name="Martin F."/>
            <person name="Silar P."/>
            <person name="Natvig D.O."/>
            <person name="Lalanne C."/>
            <person name="Gautier V."/>
            <person name="Ament-Velasquez S.L."/>
            <person name="Kruys A."/>
            <person name="Hutchinson M.I."/>
            <person name="Powell A.J."/>
            <person name="Barry K."/>
            <person name="Miller A.N."/>
            <person name="Grigoriev I.V."/>
            <person name="Debuchy R."/>
            <person name="Gladieux P."/>
            <person name="Hiltunen Thoren M."/>
            <person name="Johannesson H."/>
        </authorList>
    </citation>
    <scope>NUCLEOTIDE SEQUENCE</scope>
    <source>
        <strain evidence="2">CBS 103.79</strain>
    </source>
</reference>
<feature type="compositionally biased region" description="Basic and acidic residues" evidence="1">
    <location>
        <begin position="51"/>
        <end position="71"/>
    </location>
</feature>
<organism evidence="2 3">
    <name type="scientific">Staphylotrichum tortipilum</name>
    <dbReference type="NCBI Taxonomy" id="2831512"/>
    <lineage>
        <taxon>Eukaryota</taxon>
        <taxon>Fungi</taxon>
        <taxon>Dikarya</taxon>
        <taxon>Ascomycota</taxon>
        <taxon>Pezizomycotina</taxon>
        <taxon>Sordariomycetes</taxon>
        <taxon>Sordariomycetidae</taxon>
        <taxon>Sordariales</taxon>
        <taxon>Chaetomiaceae</taxon>
        <taxon>Staphylotrichum</taxon>
    </lineage>
</organism>
<feature type="region of interest" description="Disordered" evidence="1">
    <location>
        <begin position="1"/>
        <end position="202"/>
    </location>
</feature>
<dbReference type="EMBL" id="MU855531">
    <property type="protein sequence ID" value="KAK3902124.1"/>
    <property type="molecule type" value="Genomic_DNA"/>
</dbReference>
<feature type="compositionally biased region" description="Basic residues" evidence="1">
    <location>
        <begin position="20"/>
        <end position="44"/>
    </location>
</feature>
<feature type="compositionally biased region" description="Basic and acidic residues" evidence="1">
    <location>
        <begin position="155"/>
        <end position="195"/>
    </location>
</feature>
<evidence type="ECO:0000313" key="3">
    <source>
        <dbReference type="Proteomes" id="UP001303889"/>
    </source>
</evidence>
<feature type="compositionally biased region" description="Acidic residues" evidence="1">
    <location>
        <begin position="122"/>
        <end position="133"/>
    </location>
</feature>
<comment type="caution">
    <text evidence="2">The sequence shown here is derived from an EMBL/GenBank/DDBJ whole genome shotgun (WGS) entry which is preliminary data.</text>
</comment>
<dbReference type="AlphaFoldDB" id="A0AAN6MK79"/>
<keyword evidence="3" id="KW-1185">Reference proteome</keyword>
<feature type="compositionally biased region" description="Low complexity" evidence="1">
    <location>
        <begin position="77"/>
        <end position="87"/>
    </location>
</feature>
<proteinExistence type="predicted"/>
<feature type="compositionally biased region" description="Basic residues" evidence="1">
    <location>
        <begin position="145"/>
        <end position="154"/>
    </location>
</feature>
<gene>
    <name evidence="2" type="ORF">C8A05DRAFT_34190</name>
</gene>
<reference evidence="2" key="2">
    <citation type="submission" date="2023-05" db="EMBL/GenBank/DDBJ databases">
        <authorList>
            <consortium name="Lawrence Berkeley National Laboratory"/>
            <person name="Steindorff A."/>
            <person name="Hensen N."/>
            <person name="Bonometti L."/>
            <person name="Westerberg I."/>
            <person name="Brannstrom I.O."/>
            <person name="Guillou S."/>
            <person name="Cros-Aarteil S."/>
            <person name="Calhoun S."/>
            <person name="Haridas S."/>
            <person name="Kuo A."/>
            <person name="Mondo S."/>
            <person name="Pangilinan J."/>
            <person name="Riley R."/>
            <person name="Labutti K."/>
            <person name="Andreopoulos B."/>
            <person name="Lipzen A."/>
            <person name="Chen C."/>
            <person name="Yanf M."/>
            <person name="Daum C."/>
            <person name="Ng V."/>
            <person name="Clum A."/>
            <person name="Ohm R."/>
            <person name="Martin F."/>
            <person name="Silar P."/>
            <person name="Natvig D."/>
            <person name="Lalanne C."/>
            <person name="Gautier V."/>
            <person name="Ament-Velasquez S.L."/>
            <person name="Kruys A."/>
            <person name="Hutchinson M.I."/>
            <person name="Powell A.J."/>
            <person name="Barry K."/>
            <person name="Miller A.N."/>
            <person name="Grigoriev I.V."/>
            <person name="Debuchy R."/>
            <person name="Gladieux P."/>
            <person name="Thoren M.H."/>
            <person name="Johannesson H."/>
        </authorList>
    </citation>
    <scope>NUCLEOTIDE SEQUENCE</scope>
    <source>
        <strain evidence="2">CBS 103.79</strain>
    </source>
</reference>